<evidence type="ECO:0000313" key="2">
    <source>
        <dbReference type="EMBL" id="VUC32665.1"/>
    </source>
</evidence>
<evidence type="ECO:0000259" key="1">
    <source>
        <dbReference type="Pfam" id="PF06985"/>
    </source>
</evidence>
<organism evidence="2 3">
    <name type="scientific">Bionectria ochroleuca</name>
    <name type="common">Gliocladium roseum</name>
    <dbReference type="NCBI Taxonomy" id="29856"/>
    <lineage>
        <taxon>Eukaryota</taxon>
        <taxon>Fungi</taxon>
        <taxon>Dikarya</taxon>
        <taxon>Ascomycota</taxon>
        <taxon>Pezizomycotina</taxon>
        <taxon>Sordariomycetes</taxon>
        <taxon>Hypocreomycetidae</taxon>
        <taxon>Hypocreales</taxon>
        <taxon>Bionectriaceae</taxon>
        <taxon>Clonostachys</taxon>
    </lineage>
</organism>
<accession>A0ABY6UPG5</accession>
<keyword evidence="3" id="KW-1185">Reference proteome</keyword>
<proteinExistence type="predicted"/>
<sequence length="615" mass="69409">MPDIQNRPLYAFTALGLGDSFRLLELLPGLPSEPLRGRLHVREQPSEADYETLSYVWGSAECPHAIEIDGNPLLITTNLHSALRRLRLQTRPRTLWVDSICINQADNEEKAKQVHRMGDFYRHAKGTIAYLGEAADGSEEAINLVHRVLAAKDQLSQMLFFTAETLARYGLPHSGHQSWNNLAAVLDRPWWTRYWIIQEAVLSKRVIIVCGKWECDWKPFTEACRFIDEMALVKLSVAGSDNAPDALRDFSNLCAMRDAMEDKGPSWPLVHLLERSRTANATDQHDYIYGLLALCAERAGIREGVDTSSVDWMPNYNETAAETFTRFARYIVSWGDGIHLLYSITHRNSLEGLPSWVPNWADRDIPWRPLAPRTDGARNYPFQAASPKKPHLKLSTISDHLVVRGLFLGTLVEVGTPAHLKKQPNWWDPEGDFSRDMATVSSFARDLLSFLNKHRGTTLSEGEVMDLTWRTMCCNVDALTLQDADPRLGDELQFILDLAPHWELSVADRHALHSPTGIERLSRLRDANNFLMRSAPFCLRRRPALTDGGRPCLVPDWAEKGDEVFLPFGSAVPFVVKPDLDGYSVRGECYVHGVMYGEVFKDQESGPPVQDVTLV</sequence>
<feature type="domain" description="Heterokaryon incompatibility" evidence="1">
    <location>
        <begin position="50"/>
        <end position="199"/>
    </location>
</feature>
<reference evidence="2 3" key="1">
    <citation type="submission" date="2019-06" db="EMBL/GenBank/DDBJ databases">
        <authorList>
            <person name="Broberg M."/>
        </authorList>
    </citation>
    <scope>NUCLEOTIDE SEQUENCE [LARGE SCALE GENOMIC DNA]</scope>
</reference>
<name>A0ABY6UPG5_BIOOC</name>
<dbReference type="InterPro" id="IPR010730">
    <property type="entry name" value="HET"/>
</dbReference>
<dbReference type="PANTHER" id="PTHR24148">
    <property type="entry name" value="ANKYRIN REPEAT DOMAIN-CONTAINING PROTEIN 39 HOMOLOG-RELATED"/>
    <property type="match status" value="1"/>
</dbReference>
<dbReference type="Proteomes" id="UP000766486">
    <property type="component" value="Unassembled WGS sequence"/>
</dbReference>
<evidence type="ECO:0000313" key="3">
    <source>
        <dbReference type="Proteomes" id="UP000766486"/>
    </source>
</evidence>
<dbReference type="Pfam" id="PF06985">
    <property type="entry name" value="HET"/>
    <property type="match status" value="1"/>
</dbReference>
<dbReference type="PANTHER" id="PTHR24148:SF64">
    <property type="entry name" value="HETEROKARYON INCOMPATIBILITY DOMAIN-CONTAINING PROTEIN"/>
    <property type="match status" value="1"/>
</dbReference>
<dbReference type="InterPro" id="IPR052895">
    <property type="entry name" value="HetReg/Transcr_Mod"/>
</dbReference>
<protein>
    <recommendedName>
        <fullName evidence="1">Heterokaryon incompatibility domain-containing protein</fullName>
    </recommendedName>
</protein>
<gene>
    <name evidence="2" type="ORF">CLO192961_LOCUS328910</name>
</gene>
<dbReference type="EMBL" id="CABFNS010000851">
    <property type="protein sequence ID" value="VUC32665.1"/>
    <property type="molecule type" value="Genomic_DNA"/>
</dbReference>
<comment type="caution">
    <text evidence="2">The sequence shown here is derived from an EMBL/GenBank/DDBJ whole genome shotgun (WGS) entry which is preliminary data.</text>
</comment>